<keyword evidence="3" id="KW-1185">Reference proteome</keyword>
<organism evidence="2 3">
    <name type="scientific">Candidatus Magnetaquiglobus chichijimensis</name>
    <dbReference type="NCBI Taxonomy" id="3141448"/>
    <lineage>
        <taxon>Bacteria</taxon>
        <taxon>Pseudomonadati</taxon>
        <taxon>Pseudomonadota</taxon>
        <taxon>Magnetococcia</taxon>
        <taxon>Magnetococcales</taxon>
        <taxon>Candidatus Magnetaquicoccaceae</taxon>
        <taxon>Candidatus Magnetaquiglobus</taxon>
    </lineage>
</organism>
<sequence>MSGSSNSLASKILANVFPRVPDFYGMINDQCDVCAQTMDALAEFMETGTEEKALQVRELEKRGDEIKERNMTVLNQAFATPMDREDIYRAVTSIDMIINYAKTTIREMEGLGLKPDEHTREMVQMMREGVDALKRGFQKLGVTPSLADQDAEAVRKAERNTEKAYRRAIADLFQVDAHLRALDNNESRAHSAALTHVIEIFKRRELYRHLSNTADRMAEAADVLHDIVVQIS</sequence>
<dbReference type="InterPro" id="IPR018445">
    <property type="entry name" value="Put_Phosphate_transp_reg"/>
</dbReference>
<proteinExistence type="inferred from homology"/>
<gene>
    <name evidence="2" type="ORF">SIID45300_02625</name>
</gene>
<comment type="caution">
    <text evidence="2">The sequence shown here is derived from an EMBL/GenBank/DDBJ whole genome shotgun (WGS) entry which is preliminary data.</text>
</comment>
<dbReference type="PANTHER" id="PTHR37298:SF1">
    <property type="entry name" value="UPF0111 PROTEIN YKAA"/>
    <property type="match status" value="1"/>
</dbReference>
<dbReference type="Proteomes" id="UP001628193">
    <property type="component" value="Unassembled WGS sequence"/>
</dbReference>
<dbReference type="InterPro" id="IPR052912">
    <property type="entry name" value="UPF0111_domain"/>
</dbReference>
<reference evidence="2 3" key="1">
    <citation type="submission" date="2024-05" db="EMBL/GenBank/DDBJ databases">
        <authorList>
            <consortium name="Candidatus Magnetaquicoccaceae bacterium FCR-1 genome sequencing consortium"/>
            <person name="Shimoshige H."/>
            <person name="Shimamura S."/>
            <person name="Taoka A."/>
            <person name="Kobayashi H."/>
            <person name="Maekawa T."/>
        </authorList>
    </citation>
    <scope>NUCLEOTIDE SEQUENCE [LARGE SCALE GENOMIC DNA]</scope>
    <source>
        <strain evidence="2 3">FCR-1</strain>
    </source>
</reference>
<dbReference type="Pfam" id="PF01865">
    <property type="entry name" value="PhoU_div"/>
    <property type="match status" value="1"/>
</dbReference>
<reference evidence="2 3" key="2">
    <citation type="submission" date="2024-09" db="EMBL/GenBank/DDBJ databases">
        <title>Draft genome sequence of Candidatus Magnetaquicoccaceae bacterium FCR-1.</title>
        <authorList>
            <person name="Shimoshige H."/>
            <person name="Shimamura S."/>
            <person name="Taoka A."/>
            <person name="Kobayashi H."/>
            <person name="Maekawa T."/>
        </authorList>
    </citation>
    <scope>NUCLEOTIDE SEQUENCE [LARGE SCALE GENOMIC DNA]</scope>
    <source>
        <strain evidence="2 3">FCR-1</strain>
    </source>
</reference>
<evidence type="ECO:0008006" key="4">
    <source>
        <dbReference type="Google" id="ProtNLM"/>
    </source>
</evidence>
<comment type="similarity">
    <text evidence="1">Belongs to the UPF0111 family.</text>
</comment>
<accession>A0ABQ0CBM7</accession>
<dbReference type="RefSeq" id="WP_420905957.1">
    <property type="nucleotide sequence ID" value="NZ_BAAFGK010000004.1"/>
</dbReference>
<dbReference type="EMBL" id="BAAFGK010000004">
    <property type="protein sequence ID" value="GAB0058279.1"/>
    <property type="molecule type" value="Genomic_DNA"/>
</dbReference>
<name>A0ABQ0CBM7_9PROT</name>
<evidence type="ECO:0000313" key="2">
    <source>
        <dbReference type="EMBL" id="GAB0058279.1"/>
    </source>
</evidence>
<dbReference type="Gene3D" id="1.20.58.220">
    <property type="entry name" value="Phosphate transport system protein phou homolog 2, domain 2"/>
    <property type="match status" value="1"/>
</dbReference>
<protein>
    <recommendedName>
        <fullName evidence="4">Phosphate transport regulator</fullName>
    </recommendedName>
</protein>
<dbReference type="InterPro" id="IPR038078">
    <property type="entry name" value="PhoU-like_sf"/>
</dbReference>
<evidence type="ECO:0000313" key="3">
    <source>
        <dbReference type="Proteomes" id="UP001628193"/>
    </source>
</evidence>
<evidence type="ECO:0000256" key="1">
    <source>
        <dbReference type="ARBA" id="ARBA00008591"/>
    </source>
</evidence>
<dbReference type="PANTHER" id="PTHR37298">
    <property type="entry name" value="UPF0111 PROTEIN YKAA"/>
    <property type="match status" value="1"/>
</dbReference>